<feature type="active site" description="Nucleophile" evidence="7">
    <location>
        <position position="331"/>
    </location>
</feature>
<organism evidence="10 11">
    <name type="scientific">Rubellimicrobium aerolatum</name>
    <dbReference type="NCBI Taxonomy" id="490979"/>
    <lineage>
        <taxon>Bacteria</taxon>
        <taxon>Pseudomonadati</taxon>
        <taxon>Pseudomonadota</taxon>
        <taxon>Alphaproteobacteria</taxon>
        <taxon>Rhodobacterales</taxon>
        <taxon>Roseobacteraceae</taxon>
        <taxon>Rubellimicrobium</taxon>
    </lineage>
</organism>
<evidence type="ECO:0000256" key="4">
    <source>
        <dbReference type="ARBA" id="ARBA00022573"/>
    </source>
</evidence>
<dbReference type="Gene3D" id="3.40.50.880">
    <property type="match status" value="1"/>
</dbReference>
<protein>
    <recommendedName>
        <fullName evidence="3 7">Cobyric acid synthase</fullName>
    </recommendedName>
</protein>
<dbReference type="InterPro" id="IPR004459">
    <property type="entry name" value="CobQ_synth"/>
</dbReference>
<dbReference type="NCBIfam" id="TIGR00313">
    <property type="entry name" value="cobQ"/>
    <property type="match status" value="1"/>
</dbReference>
<keyword evidence="11" id="KW-1185">Reference proteome</keyword>
<keyword evidence="5 7" id="KW-0315">Glutamine amidotransferase</keyword>
<evidence type="ECO:0000256" key="3">
    <source>
        <dbReference type="ARBA" id="ARBA00019833"/>
    </source>
</evidence>
<feature type="domain" description="CobB/CobQ-like glutamine amidotransferase" evidence="9">
    <location>
        <begin position="251"/>
        <end position="435"/>
    </location>
</feature>
<dbReference type="NCBIfam" id="NF001989">
    <property type="entry name" value="PRK00784.1"/>
    <property type="match status" value="1"/>
</dbReference>
<dbReference type="Pfam" id="PF07685">
    <property type="entry name" value="GATase_3"/>
    <property type="match status" value="1"/>
</dbReference>
<dbReference type="Pfam" id="PF01656">
    <property type="entry name" value="CbiA"/>
    <property type="match status" value="1"/>
</dbReference>
<evidence type="ECO:0000256" key="7">
    <source>
        <dbReference type="HAMAP-Rule" id="MF_00028"/>
    </source>
</evidence>
<evidence type="ECO:0000259" key="8">
    <source>
        <dbReference type="Pfam" id="PF01656"/>
    </source>
</evidence>
<sequence length="484" mass="51000">MAKAVMIQGAGSNVGKSLLVAGIARACRMRGLRVAPFKPQNMSNNAAVTADGGEIGRAQALQARAAGLEPLVDMNPVLLKPETETGAQVVVQGRRVASVRARDYAGLKPQLMAPVLESFGRLAAGRDLVIVEGAGSPAEVNLRAGDIANMGFARAAGVPVALVGDIDRGGVIAQIVGTHAVLEAGDRAMIRAFAINKFRGDPRLFDDGFRMIAERTGWAGLGVVPWFEEAWRLPAEDILDIAGRGTTGTVKVAVPQLRRIANFDDLDPLAATPGVGVEIVPPGRALPGDADVVLIPGSKATISDLSHFRAQGWDVDLLAHRRRGGRVLGLCGGYQMLGRRIEDPDGIEGPPGGVDGLGLLDVVTVMGREKRLARVEGTHPASGAAVRGYEIHMGRTEGPHRDRPWLVVDGRPEGAESADGRVRGTYLHGLFAADAFRAAWLSELGGAGVPFDWEGEVEATLDRLAAHLERHLDLDALLATAAEV</sequence>
<evidence type="ECO:0000313" key="11">
    <source>
        <dbReference type="Proteomes" id="UP001596056"/>
    </source>
</evidence>
<dbReference type="SUPFAM" id="SSF52540">
    <property type="entry name" value="P-loop containing nucleoside triphosphate hydrolases"/>
    <property type="match status" value="1"/>
</dbReference>
<evidence type="ECO:0000259" key="9">
    <source>
        <dbReference type="Pfam" id="PF07685"/>
    </source>
</evidence>
<dbReference type="RefSeq" id="WP_209840516.1">
    <property type="nucleotide sequence ID" value="NZ_JAGGJP010000008.1"/>
</dbReference>
<reference evidence="11" key="1">
    <citation type="journal article" date="2019" name="Int. J. Syst. Evol. Microbiol.">
        <title>The Global Catalogue of Microorganisms (GCM) 10K type strain sequencing project: providing services to taxonomists for standard genome sequencing and annotation.</title>
        <authorList>
            <consortium name="The Broad Institute Genomics Platform"/>
            <consortium name="The Broad Institute Genome Sequencing Center for Infectious Disease"/>
            <person name="Wu L."/>
            <person name="Ma J."/>
        </authorList>
    </citation>
    <scope>NUCLEOTIDE SEQUENCE [LARGE SCALE GENOMIC DNA]</scope>
    <source>
        <strain evidence="11">KACC 11588</strain>
    </source>
</reference>
<evidence type="ECO:0000313" key="10">
    <source>
        <dbReference type="EMBL" id="MFC5566504.1"/>
    </source>
</evidence>
<evidence type="ECO:0000256" key="1">
    <source>
        <dbReference type="ARBA" id="ARBA00004953"/>
    </source>
</evidence>
<dbReference type="Gene3D" id="3.40.50.300">
    <property type="entry name" value="P-loop containing nucleotide triphosphate hydrolases"/>
    <property type="match status" value="1"/>
</dbReference>
<feature type="active site" evidence="7">
    <location>
        <position position="428"/>
    </location>
</feature>
<dbReference type="HAMAP" id="MF_00028">
    <property type="entry name" value="CobQ"/>
    <property type="match status" value="1"/>
</dbReference>
<dbReference type="InterPro" id="IPR029062">
    <property type="entry name" value="Class_I_gatase-like"/>
</dbReference>
<dbReference type="PROSITE" id="PS51274">
    <property type="entry name" value="GATASE_COBBQ"/>
    <property type="match status" value="1"/>
</dbReference>
<evidence type="ECO:0000256" key="6">
    <source>
        <dbReference type="ARBA" id="ARBA00025166"/>
    </source>
</evidence>
<dbReference type="InterPro" id="IPR002586">
    <property type="entry name" value="CobQ/CobB/MinD/ParA_Nub-bd_dom"/>
</dbReference>
<evidence type="ECO:0000256" key="5">
    <source>
        <dbReference type="ARBA" id="ARBA00022962"/>
    </source>
</evidence>
<dbReference type="InterPro" id="IPR033949">
    <property type="entry name" value="CobQ_GATase1"/>
</dbReference>
<comment type="caution">
    <text evidence="10">The sequence shown here is derived from an EMBL/GenBank/DDBJ whole genome shotgun (WGS) entry which is preliminary data.</text>
</comment>
<gene>
    <name evidence="7" type="primary">cobQ</name>
    <name evidence="10" type="ORF">ACFPOC_08730</name>
</gene>
<feature type="domain" description="CobQ/CobB/MinD/ParA nucleotide binding" evidence="8">
    <location>
        <begin position="5"/>
        <end position="237"/>
    </location>
</feature>
<accession>A0ABW0SCA4</accession>
<dbReference type="InterPro" id="IPR027417">
    <property type="entry name" value="P-loop_NTPase"/>
</dbReference>
<proteinExistence type="inferred from homology"/>
<dbReference type="PANTHER" id="PTHR21343">
    <property type="entry name" value="DETHIOBIOTIN SYNTHETASE"/>
    <property type="match status" value="1"/>
</dbReference>
<keyword evidence="4 7" id="KW-0169">Cobalamin biosynthesis</keyword>
<dbReference type="EMBL" id="JBHSNA010000006">
    <property type="protein sequence ID" value="MFC5566504.1"/>
    <property type="molecule type" value="Genomic_DNA"/>
</dbReference>
<dbReference type="PANTHER" id="PTHR21343:SF1">
    <property type="entry name" value="COBYRIC ACID SYNTHASE"/>
    <property type="match status" value="1"/>
</dbReference>
<evidence type="ECO:0000256" key="2">
    <source>
        <dbReference type="ARBA" id="ARBA00006205"/>
    </source>
</evidence>
<comment type="similarity">
    <text evidence="2 7">Belongs to the CobB/CobQ family. CobQ subfamily.</text>
</comment>
<dbReference type="Proteomes" id="UP001596056">
    <property type="component" value="Unassembled WGS sequence"/>
</dbReference>
<dbReference type="SUPFAM" id="SSF52317">
    <property type="entry name" value="Class I glutamine amidotransferase-like"/>
    <property type="match status" value="1"/>
</dbReference>
<dbReference type="CDD" id="cd01750">
    <property type="entry name" value="GATase1_CobQ"/>
    <property type="match status" value="1"/>
</dbReference>
<comment type="pathway">
    <text evidence="1 7">Cofactor biosynthesis; adenosylcobalamin biosynthesis.</text>
</comment>
<dbReference type="InterPro" id="IPR011698">
    <property type="entry name" value="GATase_3"/>
</dbReference>
<name>A0ABW0SCA4_9RHOB</name>
<comment type="function">
    <text evidence="6 7">Catalyzes amidations at positions B, D, E, and G on adenosylcobyrinic A,C-diamide. NH(2) groups are provided by glutamine, and one molecule of ATP is hydrogenolyzed for each amidation.</text>
</comment>